<evidence type="ECO:0000256" key="1">
    <source>
        <dbReference type="SAM" id="MobiDB-lite"/>
    </source>
</evidence>
<accession>A0A098S963</accession>
<evidence type="ECO:0000313" key="3">
    <source>
        <dbReference type="Proteomes" id="UP000029736"/>
    </source>
</evidence>
<proteinExistence type="predicted"/>
<comment type="caution">
    <text evidence="2">The sequence shown here is derived from an EMBL/GenBank/DDBJ whole genome shotgun (WGS) entry which is preliminary data.</text>
</comment>
<reference evidence="2 3" key="1">
    <citation type="journal article" date="2014" name="Int. J. Syst. Evol. Microbiol.">
        <title>Phaeodactylibacter xiamenensis gen. nov., sp. nov., a member of the family Saprospiraceae isolated from the marine alga Phaeodactylum tricornutum.</title>
        <authorList>
            <person name="Chen Z.Jr."/>
            <person name="Lei X."/>
            <person name="Lai Q."/>
            <person name="Li Y."/>
            <person name="Zhang B."/>
            <person name="Zhang J."/>
            <person name="Zhang H."/>
            <person name="Yang L."/>
            <person name="Zheng W."/>
            <person name="Tian Y."/>
            <person name="Yu Z."/>
            <person name="Xu H.Jr."/>
            <person name="Zheng T."/>
        </authorList>
    </citation>
    <scope>NUCLEOTIDE SEQUENCE [LARGE SCALE GENOMIC DNA]</scope>
    <source>
        <strain evidence="2 3">KD52</strain>
    </source>
</reference>
<dbReference type="Proteomes" id="UP000029736">
    <property type="component" value="Unassembled WGS sequence"/>
</dbReference>
<keyword evidence="3" id="KW-1185">Reference proteome</keyword>
<evidence type="ECO:0008006" key="4">
    <source>
        <dbReference type="Google" id="ProtNLM"/>
    </source>
</evidence>
<gene>
    <name evidence="2" type="ORF">IX84_08260</name>
</gene>
<feature type="region of interest" description="Disordered" evidence="1">
    <location>
        <begin position="166"/>
        <end position="206"/>
    </location>
</feature>
<dbReference type="AlphaFoldDB" id="A0A098S963"/>
<name>A0A098S963_9BACT</name>
<dbReference type="EMBL" id="JPOS01000018">
    <property type="protein sequence ID" value="KGE88651.1"/>
    <property type="molecule type" value="Genomic_DNA"/>
</dbReference>
<dbReference type="SUPFAM" id="SSF88874">
    <property type="entry name" value="Receptor-binding domain of short tail fibre protein gp12"/>
    <property type="match status" value="1"/>
</dbReference>
<dbReference type="STRING" id="1524460.IX84_08260"/>
<evidence type="ECO:0000313" key="2">
    <source>
        <dbReference type="EMBL" id="KGE88651.1"/>
    </source>
</evidence>
<sequence length="289" mass="31839">MALLAQEGPLLNIQGTLKTMQGASVPDGLQTITFALFDQAEAGNQLWSETTEVNIVRGLYNHNLGSATPLDPAIFNQQLYLATISNGMELSNRTPMTAAPYVLEILGCKGTVGDVKMSILEPDDFIAENGDCWVLMDGRGINSSDRLAQIKGWQNIPDARGSFIRGYDPTGANDPDRGPNPPVGSFQGDSFGAHTHGIGASDRENVPTRNTSFQDIQSQRLKAVELSIGYKSDWKQFIMLLRRTTTQLPFLTEINKHPFYHTHNMDLGPGSGSETRPKNTSYYTYIRIR</sequence>
<organism evidence="2 3">
    <name type="scientific">Phaeodactylibacter xiamenensis</name>
    <dbReference type="NCBI Taxonomy" id="1524460"/>
    <lineage>
        <taxon>Bacteria</taxon>
        <taxon>Pseudomonadati</taxon>
        <taxon>Bacteroidota</taxon>
        <taxon>Saprospiria</taxon>
        <taxon>Saprospirales</taxon>
        <taxon>Haliscomenobacteraceae</taxon>
        <taxon>Phaeodactylibacter</taxon>
    </lineage>
</organism>
<protein>
    <recommendedName>
        <fullName evidence="4">Tail fiber protein</fullName>
    </recommendedName>
</protein>